<keyword evidence="1 3" id="KW-0677">Repeat</keyword>
<keyword evidence="3" id="KW-0472">Membrane</keyword>
<sequence length="214" mass="24794">MDSTRSSLSWSSLTISEKICASFFPIIALIEACIYAVSGCFECHYPPKNKFNYDYADLARLAGESRFNVNEVEALYELFKKLSCSIIDDGLIHKDDRVLSAFSFARDREIGARIKSKEQEELQLALFETPYGENLFLDRVFDLFDEKQNGVIEFEEFIHALNIFHPYAPIDDKIDFAFRLYDLRQTGFIEREEVSKQVREFLSTALKLFSTPKM</sequence>
<organism evidence="5 6">
    <name type="scientific">Solanum commersonii</name>
    <name type="common">Commerson's wild potato</name>
    <name type="synonym">Commerson's nightshade</name>
    <dbReference type="NCBI Taxonomy" id="4109"/>
    <lineage>
        <taxon>Eukaryota</taxon>
        <taxon>Viridiplantae</taxon>
        <taxon>Streptophyta</taxon>
        <taxon>Embryophyta</taxon>
        <taxon>Tracheophyta</taxon>
        <taxon>Spermatophyta</taxon>
        <taxon>Magnoliopsida</taxon>
        <taxon>eudicotyledons</taxon>
        <taxon>Gunneridae</taxon>
        <taxon>Pentapetalae</taxon>
        <taxon>asterids</taxon>
        <taxon>lamiids</taxon>
        <taxon>Solanales</taxon>
        <taxon>Solanaceae</taxon>
        <taxon>Solanoideae</taxon>
        <taxon>Solaneae</taxon>
        <taxon>Solanum</taxon>
    </lineage>
</organism>
<proteinExistence type="inferred from homology"/>
<reference evidence="5 6" key="1">
    <citation type="submission" date="2020-09" db="EMBL/GenBank/DDBJ databases">
        <title>De no assembly of potato wild relative species, Solanum commersonii.</title>
        <authorList>
            <person name="Cho K."/>
        </authorList>
    </citation>
    <scope>NUCLEOTIDE SEQUENCE [LARGE SCALE GENOMIC DNA]</scope>
    <source>
        <strain evidence="5">LZ3.2</strain>
        <tissue evidence="5">Leaf</tissue>
    </source>
</reference>
<dbReference type="OrthoDB" id="191686at2759"/>
<protein>
    <recommendedName>
        <fullName evidence="3">Calcineurin B-like protein</fullName>
    </recommendedName>
</protein>
<dbReference type="PANTHER" id="PTHR23056">
    <property type="entry name" value="CALCINEURIN B"/>
    <property type="match status" value="1"/>
</dbReference>
<dbReference type="GO" id="GO:0005509">
    <property type="term" value="F:calcium ion binding"/>
    <property type="evidence" value="ECO:0007669"/>
    <property type="project" value="UniProtKB-UniRule"/>
</dbReference>
<comment type="subcellular location">
    <subcellularLocation>
        <location evidence="3">Membrane</location>
    </subcellularLocation>
</comment>
<dbReference type="EMBL" id="JACXVP010000008">
    <property type="protein sequence ID" value="KAG5591324.1"/>
    <property type="molecule type" value="Genomic_DNA"/>
</dbReference>
<evidence type="ECO:0000256" key="3">
    <source>
        <dbReference type="RuleBase" id="RU369080"/>
    </source>
</evidence>
<dbReference type="PANTHER" id="PTHR23056:SF26">
    <property type="entry name" value="CALCINEURIN B-LIKE PROTEIN 10"/>
    <property type="match status" value="1"/>
</dbReference>
<feature type="domain" description="EF-hand" evidence="4">
    <location>
        <begin position="169"/>
        <end position="204"/>
    </location>
</feature>
<dbReference type="PROSITE" id="PS50222">
    <property type="entry name" value="EF_HAND_2"/>
    <property type="match status" value="2"/>
</dbReference>
<dbReference type="Gene3D" id="1.10.238.10">
    <property type="entry name" value="EF-hand"/>
    <property type="match status" value="1"/>
</dbReference>
<gene>
    <name evidence="5" type="ORF">H5410_041838</name>
</gene>
<dbReference type="SUPFAM" id="SSF47473">
    <property type="entry name" value="EF-hand"/>
    <property type="match status" value="1"/>
</dbReference>
<evidence type="ECO:0000313" key="5">
    <source>
        <dbReference type="EMBL" id="KAG5591324.1"/>
    </source>
</evidence>
<comment type="subunit">
    <text evidence="3">Homodimer. Interacts with CIPK.</text>
</comment>
<dbReference type="SMART" id="SM00054">
    <property type="entry name" value="EFh"/>
    <property type="match status" value="2"/>
</dbReference>
<comment type="caution">
    <text evidence="5">The sequence shown here is derived from an EMBL/GenBank/DDBJ whole genome shotgun (WGS) entry which is preliminary data.</text>
</comment>
<dbReference type="GO" id="GO:0019722">
    <property type="term" value="P:calcium-mediated signaling"/>
    <property type="evidence" value="ECO:0007669"/>
    <property type="project" value="UniProtKB-UniRule"/>
</dbReference>
<evidence type="ECO:0000313" key="6">
    <source>
        <dbReference type="Proteomes" id="UP000824120"/>
    </source>
</evidence>
<dbReference type="GO" id="GO:0016020">
    <property type="term" value="C:membrane"/>
    <property type="evidence" value="ECO:0007669"/>
    <property type="project" value="UniProtKB-SubCell"/>
</dbReference>
<feature type="domain" description="EF-hand" evidence="4">
    <location>
        <begin position="132"/>
        <end position="167"/>
    </location>
</feature>
<evidence type="ECO:0000256" key="2">
    <source>
        <dbReference type="ARBA" id="ARBA00023774"/>
    </source>
</evidence>
<dbReference type="PRINTS" id="PR00450">
    <property type="entry name" value="RECOVERIN"/>
</dbReference>
<comment type="function">
    <text evidence="3">Acts as a calcium sensor. CBL proteins interact with CIPK serine-threonine protein kinases. Binding of a CBL protein to the regulatory NAF domain of a CIPK protein lead to the activation of the kinase in a calcium-dependent manner.</text>
</comment>
<keyword evidence="3" id="KW-0479">Metal-binding</keyword>
<evidence type="ECO:0000259" key="4">
    <source>
        <dbReference type="PROSITE" id="PS50222"/>
    </source>
</evidence>
<dbReference type="Proteomes" id="UP000824120">
    <property type="component" value="Chromosome 8"/>
</dbReference>
<dbReference type="InterPro" id="IPR045198">
    <property type="entry name" value="CNBL1-10"/>
</dbReference>
<evidence type="ECO:0000256" key="1">
    <source>
        <dbReference type="ARBA" id="ARBA00022737"/>
    </source>
</evidence>
<keyword evidence="6" id="KW-1185">Reference proteome</keyword>
<dbReference type="InterPro" id="IPR002048">
    <property type="entry name" value="EF_hand_dom"/>
</dbReference>
<dbReference type="AlphaFoldDB" id="A0A9J5XVR4"/>
<dbReference type="InterPro" id="IPR011992">
    <property type="entry name" value="EF-hand-dom_pair"/>
</dbReference>
<name>A0A9J5XVR4_SOLCO</name>
<accession>A0A9J5XVR4</accession>
<dbReference type="GO" id="GO:0019900">
    <property type="term" value="F:kinase binding"/>
    <property type="evidence" value="ECO:0007669"/>
    <property type="project" value="UniProtKB-UniRule"/>
</dbReference>
<keyword evidence="3" id="KW-0106">Calcium</keyword>
<comment type="similarity">
    <text evidence="2 3">Belongs to the calcineurin regulatory subunit family.</text>
</comment>